<dbReference type="OrthoDB" id="2505887at2759"/>
<feature type="region of interest" description="Disordered" evidence="1">
    <location>
        <begin position="24"/>
        <end position="45"/>
    </location>
</feature>
<gene>
    <name evidence="2" type="ORF">CROQUDRAFT_65164</name>
</gene>
<feature type="region of interest" description="Disordered" evidence="1">
    <location>
        <begin position="290"/>
        <end position="332"/>
    </location>
</feature>
<feature type="region of interest" description="Disordered" evidence="1">
    <location>
        <begin position="576"/>
        <end position="611"/>
    </location>
</feature>
<comment type="caution">
    <text evidence="2">The sequence shown here is derived from an EMBL/GenBank/DDBJ whole genome shotgun (WGS) entry which is preliminary data.</text>
</comment>
<name>A0A9P6TA77_9BASI</name>
<keyword evidence="3" id="KW-1185">Reference proteome</keyword>
<feature type="compositionally biased region" description="Polar residues" evidence="1">
    <location>
        <begin position="290"/>
        <end position="302"/>
    </location>
</feature>
<evidence type="ECO:0000313" key="3">
    <source>
        <dbReference type="Proteomes" id="UP000886653"/>
    </source>
</evidence>
<dbReference type="Proteomes" id="UP000886653">
    <property type="component" value="Unassembled WGS sequence"/>
</dbReference>
<sequence>MEQEQETDYKVDKKLIIQPSLTIKSDSDSVSTSATCTQQSSLSNSGTSIALLDPSLTQEPNLEKSVDRNLLDPKLLLELTPSSSNELNPTPSKSSSLSDVSDNVLVSLKRRRSSSALESDSTSKIKTTASLSTELPTSSSHLSCLEIGKVIWADIGCTPTQTYWWPGIVEKEENIKDDDNEFSNCVNSEWVVKLFPEKGKKSKALAGCLVRPIKSFNNIKPFVLDINFKPKEFNPILKNKSNLIYKDYPTESSLKTNFSLAYEKYSSSIFDEENDEDLPDVEICLMPLSQQTNRQSVSSRENSNTKESIESADADEDEDEDDGPEADININDETVLAKEKLKGQYWPARVIGYSGLKKLSKKRNNNDQTQFKKEKHYQIKFCDSTIIDLPRSFFLTSDQPDFHTVPIGKVETKYTKFEDLLDEIKSQLPKLDLIIKGESNDDLIKSKHYNFLNDSKTRGLIPKDINYGKFNEKLILKVGQFLVSRYINSKEINEYDEGFKTLTESDKTQYIFDILVPHILWLITLEQYKIELKDELLESGELEMNEEEIIKKAKDLALIELHQTDIVDQVYNLRKQHPNNSTSSPIKKRNFKRSTSNSQRTCINHDDDLEL</sequence>
<accession>A0A9P6TA77</accession>
<evidence type="ECO:0000256" key="1">
    <source>
        <dbReference type="SAM" id="MobiDB-lite"/>
    </source>
</evidence>
<feature type="compositionally biased region" description="Acidic residues" evidence="1">
    <location>
        <begin position="310"/>
        <end position="325"/>
    </location>
</feature>
<organism evidence="2 3">
    <name type="scientific">Cronartium quercuum f. sp. fusiforme G11</name>
    <dbReference type="NCBI Taxonomy" id="708437"/>
    <lineage>
        <taxon>Eukaryota</taxon>
        <taxon>Fungi</taxon>
        <taxon>Dikarya</taxon>
        <taxon>Basidiomycota</taxon>
        <taxon>Pucciniomycotina</taxon>
        <taxon>Pucciniomycetes</taxon>
        <taxon>Pucciniales</taxon>
        <taxon>Coleosporiaceae</taxon>
        <taxon>Cronartium</taxon>
    </lineage>
</organism>
<reference evidence="2" key="1">
    <citation type="submission" date="2013-11" db="EMBL/GenBank/DDBJ databases">
        <title>Genome sequence of the fusiform rust pathogen reveals effectors for host alternation and coevolution with pine.</title>
        <authorList>
            <consortium name="DOE Joint Genome Institute"/>
            <person name="Smith K."/>
            <person name="Pendleton A."/>
            <person name="Kubisiak T."/>
            <person name="Anderson C."/>
            <person name="Salamov A."/>
            <person name="Aerts A."/>
            <person name="Riley R."/>
            <person name="Clum A."/>
            <person name="Lindquist E."/>
            <person name="Ence D."/>
            <person name="Campbell M."/>
            <person name="Kronenberg Z."/>
            <person name="Feau N."/>
            <person name="Dhillon B."/>
            <person name="Hamelin R."/>
            <person name="Burleigh J."/>
            <person name="Smith J."/>
            <person name="Yandell M."/>
            <person name="Nelson C."/>
            <person name="Grigoriev I."/>
            <person name="Davis J."/>
        </authorList>
    </citation>
    <scope>NUCLEOTIDE SEQUENCE</scope>
    <source>
        <strain evidence="2">G11</strain>
    </source>
</reference>
<feature type="compositionally biased region" description="Polar residues" evidence="1">
    <location>
        <begin position="593"/>
        <end position="602"/>
    </location>
</feature>
<evidence type="ECO:0008006" key="4">
    <source>
        <dbReference type="Google" id="ProtNLM"/>
    </source>
</evidence>
<protein>
    <recommendedName>
        <fullName evidence="4">PWWP domain-containing protein</fullName>
    </recommendedName>
</protein>
<dbReference type="EMBL" id="MU167297">
    <property type="protein sequence ID" value="KAG0144340.1"/>
    <property type="molecule type" value="Genomic_DNA"/>
</dbReference>
<proteinExistence type="predicted"/>
<evidence type="ECO:0000313" key="2">
    <source>
        <dbReference type="EMBL" id="KAG0144340.1"/>
    </source>
</evidence>
<dbReference type="AlphaFoldDB" id="A0A9P6TA77"/>